<dbReference type="InterPro" id="IPR035979">
    <property type="entry name" value="RBD_domain_sf"/>
</dbReference>
<evidence type="ECO:0000256" key="5">
    <source>
        <dbReference type="ARBA" id="ARBA00022454"/>
    </source>
</evidence>
<evidence type="ECO:0000256" key="11">
    <source>
        <dbReference type="PROSITE-ProRule" id="PRU00176"/>
    </source>
</evidence>
<dbReference type="SUPFAM" id="SSF54928">
    <property type="entry name" value="RNA-binding domain, RBD"/>
    <property type="match status" value="1"/>
</dbReference>
<protein>
    <recommendedName>
        <fullName evidence="4">Negative elongation factor E</fullName>
    </recommendedName>
</protein>
<evidence type="ECO:0000259" key="13">
    <source>
        <dbReference type="PROSITE" id="PS50102"/>
    </source>
</evidence>
<evidence type="ECO:0000256" key="6">
    <source>
        <dbReference type="ARBA" id="ARBA00022491"/>
    </source>
</evidence>
<dbReference type="InterPro" id="IPR033102">
    <property type="entry name" value="NELFE"/>
</dbReference>
<proteinExistence type="inferred from homology"/>
<dbReference type="GO" id="GO:0032021">
    <property type="term" value="C:NELF complex"/>
    <property type="evidence" value="ECO:0007669"/>
    <property type="project" value="InterPro"/>
</dbReference>
<dbReference type="PROSITE" id="PS50102">
    <property type="entry name" value="RRM"/>
    <property type="match status" value="1"/>
</dbReference>
<keyword evidence="10" id="KW-0539">Nucleus</keyword>
<feature type="region of interest" description="Disordered" evidence="12">
    <location>
        <begin position="1"/>
        <end position="22"/>
    </location>
</feature>
<evidence type="ECO:0000256" key="12">
    <source>
        <dbReference type="SAM" id="MobiDB-lite"/>
    </source>
</evidence>
<dbReference type="PANTHER" id="PTHR17250:SF0">
    <property type="entry name" value="NEGATIVE ELONGATION FACTOR E"/>
    <property type="match status" value="1"/>
</dbReference>
<evidence type="ECO:0000256" key="8">
    <source>
        <dbReference type="ARBA" id="ARBA00023015"/>
    </source>
</evidence>
<feature type="compositionally biased region" description="Basic and acidic residues" evidence="12">
    <location>
        <begin position="268"/>
        <end position="280"/>
    </location>
</feature>
<evidence type="ECO:0000313" key="15">
    <source>
        <dbReference type="Proteomes" id="UP000321570"/>
    </source>
</evidence>
<dbReference type="Gene3D" id="3.30.70.330">
    <property type="match status" value="1"/>
</dbReference>
<comment type="similarity">
    <text evidence="3">Belongs to the RRM NELF-E family.</text>
</comment>
<dbReference type="InterPro" id="IPR000504">
    <property type="entry name" value="RRM_dom"/>
</dbReference>
<evidence type="ECO:0000256" key="2">
    <source>
        <dbReference type="ARBA" id="ARBA00004286"/>
    </source>
</evidence>
<dbReference type="Pfam" id="PF00076">
    <property type="entry name" value="RRM_1"/>
    <property type="match status" value="1"/>
</dbReference>
<feature type="domain" description="RRM" evidence="13">
    <location>
        <begin position="194"/>
        <end position="263"/>
    </location>
</feature>
<dbReference type="AlphaFoldDB" id="A0A564YNI1"/>
<keyword evidence="15" id="KW-1185">Reference proteome</keyword>
<keyword evidence="5" id="KW-0158">Chromosome</keyword>
<feature type="region of interest" description="Disordered" evidence="12">
    <location>
        <begin position="144"/>
        <end position="185"/>
    </location>
</feature>
<dbReference type="Proteomes" id="UP000321570">
    <property type="component" value="Unassembled WGS sequence"/>
</dbReference>
<feature type="region of interest" description="Disordered" evidence="12">
    <location>
        <begin position="268"/>
        <end position="313"/>
    </location>
</feature>
<comment type="subcellular location">
    <subcellularLocation>
        <location evidence="2">Chromosome</location>
    </subcellularLocation>
    <subcellularLocation>
        <location evidence="1">Nucleus</location>
    </subcellularLocation>
</comment>
<feature type="compositionally biased region" description="Low complexity" evidence="12">
    <location>
        <begin position="145"/>
        <end position="156"/>
    </location>
</feature>
<keyword evidence="7 11" id="KW-0694">RNA-binding</keyword>
<feature type="compositionally biased region" description="Acidic residues" evidence="12">
    <location>
        <begin position="12"/>
        <end position="22"/>
    </location>
</feature>
<gene>
    <name evidence="14" type="ORF">WMSIL1_LOCUS7553</name>
</gene>
<dbReference type="SMART" id="SM00360">
    <property type="entry name" value="RRM"/>
    <property type="match status" value="1"/>
</dbReference>
<evidence type="ECO:0000256" key="1">
    <source>
        <dbReference type="ARBA" id="ARBA00004123"/>
    </source>
</evidence>
<feature type="compositionally biased region" description="Polar residues" evidence="12">
    <location>
        <begin position="169"/>
        <end position="182"/>
    </location>
</feature>
<sequence>MIRARDGGIYDDQYDDKSNDDEIFNSFMPPSCKDLSENEIALRNDLKQFKKAQKLLSDLREELAAKKTKPETPIKPPRSTEKAKEEAMKLLKSGAISFDSGSERHVFKRKLKDSDVVESEESQESHKAKKPNLYDNFVAGDCINQSRPSPVQRQQSTPFTEIRRDSAGSRPSYSRNYTQSEFESVDERRSRPISTLYVSFNDINEAIVKEIFEPYGPILNIRIDDKKGYGFVTLKSHEMAEKALQLDRTSFYNSRLRVNYARRQHHVREDNFEEAGDRQNPRNTNVGPSFNRNQRSSGSPPARGDSSSLSATSNRNLISYSDVDI</sequence>
<dbReference type="EMBL" id="CABIJS010000277">
    <property type="protein sequence ID" value="VUZ48233.1"/>
    <property type="molecule type" value="Genomic_DNA"/>
</dbReference>
<evidence type="ECO:0000313" key="14">
    <source>
        <dbReference type="EMBL" id="VUZ48233.1"/>
    </source>
</evidence>
<evidence type="ECO:0000256" key="9">
    <source>
        <dbReference type="ARBA" id="ARBA00023163"/>
    </source>
</evidence>
<evidence type="ECO:0000256" key="4">
    <source>
        <dbReference type="ARBA" id="ARBA00014464"/>
    </source>
</evidence>
<dbReference type="PANTHER" id="PTHR17250">
    <property type="entry name" value="NEGATIVE ELONGATION FACTOR E"/>
    <property type="match status" value="1"/>
</dbReference>
<dbReference type="GO" id="GO:0003723">
    <property type="term" value="F:RNA binding"/>
    <property type="evidence" value="ECO:0007669"/>
    <property type="project" value="UniProtKB-UniRule"/>
</dbReference>
<accession>A0A564YNI1</accession>
<feature type="region of interest" description="Disordered" evidence="12">
    <location>
        <begin position="62"/>
        <end position="88"/>
    </location>
</feature>
<keyword evidence="8" id="KW-0805">Transcription regulation</keyword>
<evidence type="ECO:0000256" key="7">
    <source>
        <dbReference type="ARBA" id="ARBA00022884"/>
    </source>
</evidence>
<dbReference type="GO" id="GO:0034244">
    <property type="term" value="P:negative regulation of transcription elongation by RNA polymerase II"/>
    <property type="evidence" value="ECO:0007669"/>
    <property type="project" value="TreeGrafter"/>
</dbReference>
<name>A0A564YNI1_HYMDI</name>
<organism evidence="14 15">
    <name type="scientific">Hymenolepis diminuta</name>
    <name type="common">Rat tapeworm</name>
    <dbReference type="NCBI Taxonomy" id="6216"/>
    <lineage>
        <taxon>Eukaryota</taxon>
        <taxon>Metazoa</taxon>
        <taxon>Spiralia</taxon>
        <taxon>Lophotrochozoa</taxon>
        <taxon>Platyhelminthes</taxon>
        <taxon>Cestoda</taxon>
        <taxon>Eucestoda</taxon>
        <taxon>Cyclophyllidea</taxon>
        <taxon>Hymenolepididae</taxon>
        <taxon>Hymenolepis</taxon>
    </lineage>
</organism>
<dbReference type="GO" id="GO:0005694">
    <property type="term" value="C:chromosome"/>
    <property type="evidence" value="ECO:0007669"/>
    <property type="project" value="UniProtKB-SubCell"/>
</dbReference>
<dbReference type="InterPro" id="IPR012677">
    <property type="entry name" value="Nucleotide-bd_a/b_plait_sf"/>
</dbReference>
<feature type="region of interest" description="Disordered" evidence="12">
    <location>
        <begin position="111"/>
        <end position="131"/>
    </location>
</feature>
<dbReference type="CDD" id="cd00590">
    <property type="entry name" value="RRM_SF"/>
    <property type="match status" value="1"/>
</dbReference>
<keyword evidence="9" id="KW-0804">Transcription</keyword>
<keyword evidence="6" id="KW-0678">Repressor</keyword>
<reference evidence="14 15" key="1">
    <citation type="submission" date="2019-07" db="EMBL/GenBank/DDBJ databases">
        <authorList>
            <person name="Jastrzebski P J."/>
            <person name="Paukszto L."/>
            <person name="Jastrzebski P J."/>
        </authorList>
    </citation>
    <scope>NUCLEOTIDE SEQUENCE [LARGE SCALE GENOMIC DNA]</scope>
    <source>
        <strain evidence="14 15">WMS-il1</strain>
    </source>
</reference>
<feature type="compositionally biased region" description="Polar residues" evidence="12">
    <location>
        <begin position="281"/>
        <end position="313"/>
    </location>
</feature>
<evidence type="ECO:0000256" key="3">
    <source>
        <dbReference type="ARBA" id="ARBA00006120"/>
    </source>
</evidence>
<evidence type="ECO:0000256" key="10">
    <source>
        <dbReference type="ARBA" id="ARBA00023242"/>
    </source>
</evidence>